<dbReference type="InterPro" id="IPR039425">
    <property type="entry name" value="RNA_pol_sigma-70-like"/>
</dbReference>
<dbReference type="InterPro" id="IPR013324">
    <property type="entry name" value="RNA_pol_sigma_r3/r4-like"/>
</dbReference>
<accession>A0ABS9KRL7</accession>
<evidence type="ECO:0000313" key="7">
    <source>
        <dbReference type="EMBL" id="MCG2614965.1"/>
    </source>
</evidence>
<evidence type="ECO:0000259" key="6">
    <source>
        <dbReference type="Pfam" id="PF08281"/>
    </source>
</evidence>
<evidence type="ECO:0000256" key="3">
    <source>
        <dbReference type="ARBA" id="ARBA00023082"/>
    </source>
</evidence>
<dbReference type="PANTHER" id="PTHR43133:SF46">
    <property type="entry name" value="RNA POLYMERASE SIGMA-70 FACTOR ECF SUBFAMILY"/>
    <property type="match status" value="1"/>
</dbReference>
<organism evidence="7 8">
    <name type="scientific">Terrimonas ginsenosidimutans</name>
    <dbReference type="NCBI Taxonomy" id="2908004"/>
    <lineage>
        <taxon>Bacteria</taxon>
        <taxon>Pseudomonadati</taxon>
        <taxon>Bacteroidota</taxon>
        <taxon>Chitinophagia</taxon>
        <taxon>Chitinophagales</taxon>
        <taxon>Chitinophagaceae</taxon>
        <taxon>Terrimonas</taxon>
    </lineage>
</organism>
<proteinExistence type="inferred from homology"/>
<keyword evidence="3" id="KW-0731">Sigma factor</keyword>
<dbReference type="InterPro" id="IPR036388">
    <property type="entry name" value="WH-like_DNA-bd_sf"/>
</dbReference>
<dbReference type="Gene3D" id="1.10.10.10">
    <property type="entry name" value="Winged helix-like DNA-binding domain superfamily/Winged helix DNA-binding domain"/>
    <property type="match status" value="1"/>
</dbReference>
<name>A0ABS9KRL7_9BACT</name>
<keyword evidence="2" id="KW-0805">Transcription regulation</keyword>
<evidence type="ECO:0000256" key="4">
    <source>
        <dbReference type="ARBA" id="ARBA00023163"/>
    </source>
</evidence>
<dbReference type="InterPro" id="IPR007627">
    <property type="entry name" value="RNA_pol_sigma70_r2"/>
</dbReference>
<dbReference type="Gene3D" id="1.10.1740.10">
    <property type="match status" value="1"/>
</dbReference>
<dbReference type="InterPro" id="IPR013325">
    <property type="entry name" value="RNA_pol_sigma_r2"/>
</dbReference>
<dbReference type="InterPro" id="IPR013249">
    <property type="entry name" value="RNA_pol_sigma70_r4_t2"/>
</dbReference>
<comment type="caution">
    <text evidence="7">The sequence shown here is derived from an EMBL/GenBank/DDBJ whole genome shotgun (WGS) entry which is preliminary data.</text>
</comment>
<feature type="domain" description="RNA polymerase sigma factor 70 region 4 type 2" evidence="6">
    <location>
        <begin position="128"/>
        <end position="177"/>
    </location>
</feature>
<dbReference type="NCBIfam" id="TIGR02937">
    <property type="entry name" value="sigma70-ECF"/>
    <property type="match status" value="1"/>
</dbReference>
<dbReference type="SUPFAM" id="SSF88946">
    <property type="entry name" value="Sigma2 domain of RNA polymerase sigma factors"/>
    <property type="match status" value="1"/>
</dbReference>
<dbReference type="SUPFAM" id="SSF88659">
    <property type="entry name" value="Sigma3 and sigma4 domains of RNA polymerase sigma factors"/>
    <property type="match status" value="1"/>
</dbReference>
<dbReference type="InterPro" id="IPR014284">
    <property type="entry name" value="RNA_pol_sigma-70_dom"/>
</dbReference>
<protein>
    <submittedName>
        <fullName evidence="7">Sigma-70 family RNA polymerase sigma factor</fullName>
    </submittedName>
</protein>
<dbReference type="Proteomes" id="UP001165367">
    <property type="component" value="Unassembled WGS sequence"/>
</dbReference>
<evidence type="ECO:0000256" key="2">
    <source>
        <dbReference type="ARBA" id="ARBA00023015"/>
    </source>
</evidence>
<dbReference type="Pfam" id="PF08281">
    <property type="entry name" value="Sigma70_r4_2"/>
    <property type="match status" value="1"/>
</dbReference>
<evidence type="ECO:0000256" key="1">
    <source>
        <dbReference type="ARBA" id="ARBA00010641"/>
    </source>
</evidence>
<gene>
    <name evidence="7" type="ORF">LZZ85_11760</name>
</gene>
<sequence length="203" mass="23270">MAGTAYNDVPENVLIHRVSTGDEQAFRMLFDRYRDNIYTTIYRITLLDWMAEEVLLDCFIKVWTKRAELPSVINFGGWLYTMAGRLSLNAIQDAARHRSLQLASASLLPDDHVPSGESLLDAKQYQAIVRKAVCSLSGRQRETWELIREQGLKRTEVAERLQISTETVKYHFELALKNVRAFVLAYLEGHSGLALFLVLKIFF</sequence>
<feature type="domain" description="RNA polymerase sigma-70 region 2" evidence="5">
    <location>
        <begin position="29"/>
        <end position="96"/>
    </location>
</feature>
<comment type="similarity">
    <text evidence="1">Belongs to the sigma-70 factor family. ECF subfamily.</text>
</comment>
<reference evidence="7" key="1">
    <citation type="submission" date="2022-01" db="EMBL/GenBank/DDBJ databases">
        <authorList>
            <person name="Jo J.-H."/>
            <person name="Im W.-T."/>
        </authorList>
    </citation>
    <scope>NUCLEOTIDE SEQUENCE</scope>
    <source>
        <strain evidence="7">NA20</strain>
    </source>
</reference>
<dbReference type="PANTHER" id="PTHR43133">
    <property type="entry name" value="RNA POLYMERASE ECF-TYPE SIGMA FACTO"/>
    <property type="match status" value="1"/>
</dbReference>
<keyword evidence="4" id="KW-0804">Transcription</keyword>
<dbReference type="RefSeq" id="WP_237871870.1">
    <property type="nucleotide sequence ID" value="NZ_JAKLTR010000006.1"/>
</dbReference>
<dbReference type="Pfam" id="PF04542">
    <property type="entry name" value="Sigma70_r2"/>
    <property type="match status" value="1"/>
</dbReference>
<evidence type="ECO:0000313" key="8">
    <source>
        <dbReference type="Proteomes" id="UP001165367"/>
    </source>
</evidence>
<dbReference type="EMBL" id="JAKLTR010000006">
    <property type="protein sequence ID" value="MCG2614965.1"/>
    <property type="molecule type" value="Genomic_DNA"/>
</dbReference>
<evidence type="ECO:0000259" key="5">
    <source>
        <dbReference type="Pfam" id="PF04542"/>
    </source>
</evidence>
<keyword evidence="8" id="KW-1185">Reference proteome</keyword>